<name>A0A0M8MWL3_ESCWE</name>
<evidence type="ECO:0008006" key="3">
    <source>
        <dbReference type="Google" id="ProtNLM"/>
    </source>
</evidence>
<evidence type="ECO:0000313" key="2">
    <source>
        <dbReference type="Proteomes" id="UP000053831"/>
    </source>
</evidence>
<dbReference type="Proteomes" id="UP000053831">
    <property type="component" value="Unassembled WGS sequence"/>
</dbReference>
<dbReference type="GO" id="GO:1990879">
    <property type="term" value="C:CST complex"/>
    <property type="evidence" value="ECO:0007669"/>
    <property type="project" value="InterPro"/>
</dbReference>
<organism evidence="1 2">
    <name type="scientific">Escovopsis weberi</name>
    <dbReference type="NCBI Taxonomy" id="150374"/>
    <lineage>
        <taxon>Eukaryota</taxon>
        <taxon>Fungi</taxon>
        <taxon>Dikarya</taxon>
        <taxon>Ascomycota</taxon>
        <taxon>Pezizomycotina</taxon>
        <taxon>Sordariomycetes</taxon>
        <taxon>Hypocreomycetidae</taxon>
        <taxon>Hypocreales</taxon>
        <taxon>Hypocreaceae</taxon>
        <taxon>Escovopsis</taxon>
    </lineage>
</organism>
<dbReference type="AlphaFoldDB" id="A0A0M8MWL3"/>
<comment type="caution">
    <text evidence="1">The sequence shown here is derived from an EMBL/GenBank/DDBJ whole genome shotgun (WGS) entry which is preliminary data.</text>
</comment>
<protein>
    <recommendedName>
        <fullName evidence="3">CST complex subunit Ten1</fullName>
    </recommendedName>
</protein>
<dbReference type="GO" id="GO:0016233">
    <property type="term" value="P:telomere capping"/>
    <property type="evidence" value="ECO:0007669"/>
    <property type="project" value="InterPro"/>
</dbReference>
<dbReference type="EMBL" id="LGSR01000018">
    <property type="protein sequence ID" value="KOS20128.1"/>
    <property type="molecule type" value="Genomic_DNA"/>
</dbReference>
<proteinExistence type="predicted"/>
<dbReference type="InterPro" id="IPR024222">
    <property type="entry name" value="Ten1_fungal"/>
</dbReference>
<sequence length="140" mass="14789">MSWGPRPTRLCFLSSLRDCRAGEKVRFLGCVAGYCTASGRLRVEHEYPRGEGRGNGNGNGASVDINLLLERIQPECTRVGEWVNVVGYVVESPATGTAGTAGTGTPPGASASVQALLVWPTGPLDLGRYERSLHDMLAGG</sequence>
<accession>A0A0M8MWL3</accession>
<dbReference type="InterPro" id="IPR012340">
    <property type="entry name" value="NA-bd_OB-fold"/>
</dbReference>
<gene>
    <name evidence="1" type="ORF">ESCO_006303</name>
</gene>
<dbReference type="Gene3D" id="2.40.50.140">
    <property type="entry name" value="Nucleic acid-binding proteins"/>
    <property type="match status" value="1"/>
</dbReference>
<dbReference type="OrthoDB" id="5275361at2759"/>
<dbReference type="GO" id="GO:0043047">
    <property type="term" value="F:single-stranded telomeric DNA binding"/>
    <property type="evidence" value="ECO:0007669"/>
    <property type="project" value="InterPro"/>
</dbReference>
<keyword evidence="2" id="KW-1185">Reference proteome</keyword>
<evidence type="ECO:0000313" key="1">
    <source>
        <dbReference type="EMBL" id="KOS20128.1"/>
    </source>
</evidence>
<dbReference type="Pfam" id="PF12658">
    <property type="entry name" value="Ten1"/>
    <property type="match status" value="1"/>
</dbReference>
<reference evidence="1 2" key="1">
    <citation type="submission" date="2015-07" db="EMBL/GenBank/DDBJ databases">
        <title>The genome of the fungus Escovopsis weberi, a specialized disease agent of ant agriculture.</title>
        <authorList>
            <person name="de Man T.J."/>
            <person name="Stajich J.E."/>
            <person name="Kubicek C.P."/>
            <person name="Chenthamara K."/>
            <person name="Atanasova L."/>
            <person name="Druzhinina I.S."/>
            <person name="Birnbaum S."/>
            <person name="Barribeau S.M."/>
            <person name="Teiling C."/>
            <person name="Suen G."/>
            <person name="Currie C."/>
            <person name="Gerardo N.M."/>
        </authorList>
    </citation>
    <scope>NUCLEOTIDE SEQUENCE [LARGE SCALE GENOMIC DNA]</scope>
</reference>